<sequence>MDMSLSEICAMLGDRIEQYNSASRKRKTSIAYSSRKKLMSSKMELSSYLSSSKSKATSVEPPINAIMESPVSSLSFSSATKVSEVTQNRRYVRRPVIIQPKKLTFDIEED</sequence>
<dbReference type="GO" id="GO:0006355">
    <property type="term" value="P:regulation of DNA-templated transcription"/>
    <property type="evidence" value="ECO:0007669"/>
    <property type="project" value="InterPro"/>
</dbReference>
<comment type="caution">
    <text evidence="2">The sequence shown here is derived from an EMBL/GenBank/DDBJ whole genome shotgun (WGS) entry which is preliminary data.</text>
</comment>
<evidence type="ECO:0000313" key="2">
    <source>
        <dbReference type="EMBL" id="OWR49692.1"/>
    </source>
</evidence>
<dbReference type="PROSITE" id="PS50937">
    <property type="entry name" value="HTH_MERR_2"/>
    <property type="match status" value="1"/>
</dbReference>
<keyword evidence="3" id="KW-1185">Reference proteome</keyword>
<dbReference type="AlphaFoldDB" id="A0A212F7I1"/>
<dbReference type="KEGG" id="dpl:KGM_205468"/>
<proteinExistence type="predicted"/>
<dbReference type="Proteomes" id="UP000007151">
    <property type="component" value="Unassembled WGS sequence"/>
</dbReference>
<dbReference type="EMBL" id="AGBW02009869">
    <property type="protein sequence ID" value="OWR49692.1"/>
    <property type="molecule type" value="Genomic_DNA"/>
</dbReference>
<name>A0A212F7I1_DANPL</name>
<organism evidence="2 3">
    <name type="scientific">Danaus plexippus plexippus</name>
    <dbReference type="NCBI Taxonomy" id="278856"/>
    <lineage>
        <taxon>Eukaryota</taxon>
        <taxon>Metazoa</taxon>
        <taxon>Ecdysozoa</taxon>
        <taxon>Arthropoda</taxon>
        <taxon>Hexapoda</taxon>
        <taxon>Insecta</taxon>
        <taxon>Pterygota</taxon>
        <taxon>Neoptera</taxon>
        <taxon>Endopterygota</taxon>
        <taxon>Lepidoptera</taxon>
        <taxon>Glossata</taxon>
        <taxon>Ditrysia</taxon>
        <taxon>Papilionoidea</taxon>
        <taxon>Nymphalidae</taxon>
        <taxon>Danainae</taxon>
        <taxon>Danaini</taxon>
        <taxon>Danaina</taxon>
        <taxon>Danaus</taxon>
        <taxon>Danaus</taxon>
    </lineage>
</organism>
<accession>A0A212F7I1</accession>
<evidence type="ECO:0000313" key="3">
    <source>
        <dbReference type="Proteomes" id="UP000007151"/>
    </source>
</evidence>
<feature type="domain" description="HTH merR-type" evidence="1">
    <location>
        <begin position="1"/>
        <end position="14"/>
    </location>
</feature>
<dbReference type="GO" id="GO:0003677">
    <property type="term" value="F:DNA binding"/>
    <property type="evidence" value="ECO:0007669"/>
    <property type="project" value="InterPro"/>
</dbReference>
<dbReference type="InterPro" id="IPR000551">
    <property type="entry name" value="MerR-type_HTH_dom"/>
</dbReference>
<evidence type="ECO:0000259" key="1">
    <source>
        <dbReference type="PROSITE" id="PS50937"/>
    </source>
</evidence>
<reference evidence="2 3" key="1">
    <citation type="journal article" date="2011" name="Cell">
        <title>The monarch butterfly genome yields insights into long-distance migration.</title>
        <authorList>
            <person name="Zhan S."/>
            <person name="Merlin C."/>
            <person name="Boore J.L."/>
            <person name="Reppert S.M."/>
        </authorList>
    </citation>
    <scope>NUCLEOTIDE SEQUENCE [LARGE SCALE GENOMIC DNA]</scope>
    <source>
        <strain evidence="2">F-2</strain>
    </source>
</reference>
<gene>
    <name evidence="2" type="ORF">KGM_205468</name>
</gene>
<protein>
    <recommendedName>
        <fullName evidence="1">HTH merR-type domain-containing protein</fullName>
    </recommendedName>
</protein>
<dbReference type="InParanoid" id="A0A212F7I1"/>